<dbReference type="EMBL" id="CAEKKB010000006">
    <property type="protein sequence ID" value="CAB4313471.1"/>
    <property type="molecule type" value="Genomic_DNA"/>
</dbReference>
<accession>A0A6J5XKC8</accession>
<organism evidence="1 2">
    <name type="scientific">Prunus armeniaca</name>
    <name type="common">Apricot</name>
    <name type="synonym">Armeniaca vulgaris</name>
    <dbReference type="NCBI Taxonomy" id="36596"/>
    <lineage>
        <taxon>Eukaryota</taxon>
        <taxon>Viridiplantae</taxon>
        <taxon>Streptophyta</taxon>
        <taxon>Embryophyta</taxon>
        <taxon>Tracheophyta</taxon>
        <taxon>Spermatophyta</taxon>
        <taxon>Magnoliopsida</taxon>
        <taxon>eudicotyledons</taxon>
        <taxon>Gunneridae</taxon>
        <taxon>Pentapetalae</taxon>
        <taxon>rosids</taxon>
        <taxon>fabids</taxon>
        <taxon>Rosales</taxon>
        <taxon>Rosaceae</taxon>
        <taxon>Amygdaloideae</taxon>
        <taxon>Amygdaleae</taxon>
        <taxon>Prunus</taxon>
    </lineage>
</organism>
<reference evidence="2" key="1">
    <citation type="journal article" date="2020" name="Genome Biol.">
        <title>Gamete binning: chromosome-level and haplotype-resolved genome assembly enabled by high-throughput single-cell sequencing of gamete genomes.</title>
        <authorList>
            <person name="Campoy J.A."/>
            <person name="Sun H."/>
            <person name="Goel M."/>
            <person name="Jiao W.-B."/>
            <person name="Folz-Donahue K."/>
            <person name="Wang N."/>
            <person name="Rubio M."/>
            <person name="Liu C."/>
            <person name="Kukat C."/>
            <person name="Ruiz D."/>
            <person name="Huettel B."/>
            <person name="Schneeberger K."/>
        </authorList>
    </citation>
    <scope>NUCLEOTIDE SEQUENCE [LARGE SCALE GENOMIC DNA]</scope>
    <source>
        <strain evidence="2">cv. Rojo Pasion</strain>
    </source>
</reference>
<keyword evidence="2" id="KW-1185">Reference proteome</keyword>
<protein>
    <submittedName>
        <fullName evidence="1">Uncharacterized protein</fullName>
    </submittedName>
</protein>
<proteinExistence type="predicted"/>
<dbReference type="Proteomes" id="UP000507245">
    <property type="component" value="Unassembled WGS sequence"/>
</dbReference>
<dbReference type="AlphaFoldDB" id="A0A6J5XKC8"/>
<evidence type="ECO:0000313" key="1">
    <source>
        <dbReference type="EMBL" id="CAB4313471.1"/>
    </source>
</evidence>
<name>A0A6J5XKC8_PRUAR</name>
<evidence type="ECO:0000313" key="2">
    <source>
        <dbReference type="Proteomes" id="UP000507245"/>
    </source>
</evidence>
<sequence length="257" mass="27737">MLVVVLPCTTQELAWPAAWSPFPWSTPLASPHAVFVAPPPPCSSRPLVTRHGALMFFIPPQPGRVPNQLFSCASSLSFWQCLGPRSKALQTTAAPQPQEPLCRSPTRRPFHSAMPVSAPGPISTSCQFPSTSRDYSPYFFFFILFFGGGGAQSSATLSAFPYPSAPHDYRPSRRRAGCSLQSSPPHRTDPSLSLSILFRLLYSALTFLALDRISPPPVVAPDCTDSVSQVAALVAVGRALTIARATKMLARRTQPSA</sequence>
<gene>
    <name evidence="1" type="ORF">ORAREDHAP_LOCUS36533</name>
</gene>